<feature type="chain" id="PRO_5009913768" description="Anti-sigma-K factor rskA" evidence="1">
    <location>
        <begin position="21"/>
        <end position="295"/>
    </location>
</feature>
<evidence type="ECO:0000313" key="3">
    <source>
        <dbReference type="EMBL" id="SHH40018.1"/>
    </source>
</evidence>
<keyword evidence="1" id="KW-0732">Signal</keyword>
<dbReference type="AlphaFoldDB" id="A0A1M5SNY4"/>
<evidence type="ECO:0000313" key="2">
    <source>
        <dbReference type="EMBL" id="RXG28913.1"/>
    </source>
</evidence>
<keyword evidence="5" id="KW-1185">Reference proteome</keyword>
<dbReference type="Proteomes" id="UP000184240">
    <property type="component" value="Unassembled WGS sequence"/>
</dbReference>
<evidence type="ECO:0000313" key="4">
    <source>
        <dbReference type="Proteomes" id="UP000184240"/>
    </source>
</evidence>
<dbReference type="STRING" id="573501.SAMN04487999_0101"/>
<dbReference type="Proteomes" id="UP000290037">
    <property type="component" value="Unassembled WGS sequence"/>
</dbReference>
<evidence type="ECO:0000313" key="5">
    <source>
        <dbReference type="Proteomes" id="UP000290037"/>
    </source>
</evidence>
<dbReference type="OrthoDB" id="1115036at2"/>
<evidence type="ECO:0008006" key="6">
    <source>
        <dbReference type="Google" id="ProtNLM"/>
    </source>
</evidence>
<protein>
    <recommendedName>
        <fullName evidence="6">Anti-sigma-K factor rskA</fullName>
    </recommendedName>
</protein>
<dbReference type="EMBL" id="QOVN01000004">
    <property type="protein sequence ID" value="RXG28913.1"/>
    <property type="molecule type" value="Genomic_DNA"/>
</dbReference>
<name>A0A1M5SNY4_9FLAO</name>
<reference evidence="4" key="1">
    <citation type="submission" date="2016-11" db="EMBL/GenBank/DDBJ databases">
        <authorList>
            <person name="Varghese N."/>
            <person name="Submissions S."/>
        </authorList>
    </citation>
    <scope>NUCLEOTIDE SEQUENCE [LARGE SCALE GENOMIC DNA]</scope>
    <source>
        <strain evidence="4">DSM 19859</strain>
    </source>
</reference>
<evidence type="ECO:0000256" key="1">
    <source>
        <dbReference type="SAM" id="SignalP"/>
    </source>
</evidence>
<accession>A0A1M5SNY4</accession>
<dbReference type="RefSeq" id="WP_072979233.1">
    <property type="nucleotide sequence ID" value="NZ_FQXT01000001.1"/>
</dbReference>
<dbReference type="PROSITE" id="PS51257">
    <property type="entry name" value="PROKAR_LIPOPROTEIN"/>
    <property type="match status" value="1"/>
</dbReference>
<reference evidence="3" key="2">
    <citation type="submission" date="2016-11" db="EMBL/GenBank/DDBJ databases">
        <authorList>
            <person name="Jaros S."/>
            <person name="Januszkiewicz K."/>
            <person name="Wedrychowicz H."/>
        </authorList>
    </citation>
    <scope>NUCLEOTIDE SEQUENCE [LARGE SCALE GENOMIC DNA]</scope>
    <source>
        <strain evidence="3">DSM 19859</strain>
    </source>
</reference>
<reference evidence="2 5" key="3">
    <citation type="submission" date="2018-07" db="EMBL/GenBank/DDBJ databases">
        <title>Leeuwenhoekiella genomics.</title>
        <authorList>
            <person name="Tahon G."/>
            <person name="Willems A."/>
        </authorList>
    </citation>
    <scope>NUCLEOTIDE SEQUENCE [LARGE SCALE GENOMIC DNA]</scope>
    <source>
        <strain evidence="2 5">LMG 24856</strain>
    </source>
</reference>
<organism evidence="3 4">
    <name type="scientific">Leeuwenhoekiella palythoae</name>
    <dbReference type="NCBI Taxonomy" id="573501"/>
    <lineage>
        <taxon>Bacteria</taxon>
        <taxon>Pseudomonadati</taxon>
        <taxon>Bacteroidota</taxon>
        <taxon>Flavobacteriia</taxon>
        <taxon>Flavobacteriales</taxon>
        <taxon>Flavobacteriaceae</taxon>
        <taxon>Leeuwenhoekiella</taxon>
    </lineage>
</organism>
<proteinExistence type="predicted"/>
<gene>
    <name evidence="2" type="ORF">DSM01_2375</name>
    <name evidence="3" type="ORF">SAMN04487999_0101</name>
</gene>
<dbReference type="EMBL" id="FQXT01000001">
    <property type="protein sequence ID" value="SHH40018.1"/>
    <property type="molecule type" value="Genomic_DNA"/>
</dbReference>
<feature type="signal peptide" evidence="1">
    <location>
        <begin position="1"/>
        <end position="20"/>
    </location>
</feature>
<sequence>MKKINLLLLAVLAIFASCSGDDTVARSTVTIDISGLERLENGAEYQAWISNGAEVISLGRFTDVNFPKSFEALTGDVEGATQFLLSVEPGNDSSTEISQSILLSGDFVGNAATVDVSQNFGSYTSASGQFVLQTPTDNVSTNENSGLYWYVPATGQPGLKLPTLPAGWKYEGWVTVPGASGDVDLSTGRFTNVNNADESDPFSLNINPAPDFPGEDFINENVLSAYGVNTLPNLVGKQVFITIQPIFDNTSSSSSISPFVLRPLVGTVTQEAGSSVTNTMQINTASFPVGRVTRD</sequence>